<dbReference type="EMBL" id="HBEG01037612">
    <property type="protein sequence ID" value="CAD8376697.1"/>
    <property type="molecule type" value="Transcribed_RNA"/>
</dbReference>
<evidence type="ECO:0000256" key="1">
    <source>
        <dbReference type="SAM" id="MobiDB-lite"/>
    </source>
</evidence>
<reference evidence="2" key="1">
    <citation type="submission" date="2021-01" db="EMBL/GenBank/DDBJ databases">
        <authorList>
            <person name="Corre E."/>
            <person name="Pelletier E."/>
            <person name="Niang G."/>
            <person name="Scheremetjew M."/>
            <person name="Finn R."/>
            <person name="Kale V."/>
            <person name="Holt S."/>
            <person name="Cochrane G."/>
            <person name="Meng A."/>
            <person name="Brown T."/>
            <person name="Cohen L."/>
        </authorList>
    </citation>
    <scope>NUCLEOTIDE SEQUENCE</scope>
    <source>
        <strain evidence="2">Pbaha01</strain>
    </source>
</reference>
<sequence>MALFQEEFPLVLHDGQPVFVRNTFLCVNDSDDSDLEDTVRHTKSEPAGYRHAPTLRELAARSFSSAPADYSDASGPVTPQGFESTDAEESESPVVDTTPRRLRWVEQEQEEKSAPLVADTSPRRLRTLRVRQEQHQEQEAGAAAQGEQEAGPGPSNEATQAQGSEVQDAAAAEGVSAAAVQAPFPGAVPVAWTAPAQVVHFPGMVGLAPPLQPATLWQPLGHVAVATTATQVPDTQASDIAGAALGGLGDACQLATNALAQACVPRGPAPSASQAVSGHDRAHVFWTVNSRKIHSKETKVASPRFCVLLPCGPCPFQLMLYAEARSPRWGSSGFARARGRGRIELRCGAQPPSGSGGITFGLSLGDQPPRPPVSHDFSQQSCCGLRRWDFSSAVDPSTGTFVVHLEIVALGPFEGNLARRGGA</sequence>
<feature type="compositionally biased region" description="Polar residues" evidence="1">
    <location>
        <begin position="156"/>
        <end position="165"/>
    </location>
</feature>
<dbReference type="AlphaFoldDB" id="A0A7S0AXV7"/>
<organism evidence="2">
    <name type="scientific">Pyrodinium bahamense</name>
    <dbReference type="NCBI Taxonomy" id="73915"/>
    <lineage>
        <taxon>Eukaryota</taxon>
        <taxon>Sar</taxon>
        <taxon>Alveolata</taxon>
        <taxon>Dinophyceae</taxon>
        <taxon>Gonyaulacales</taxon>
        <taxon>Pyrocystaceae</taxon>
        <taxon>Pyrodinium</taxon>
    </lineage>
</organism>
<evidence type="ECO:0000313" key="2">
    <source>
        <dbReference type="EMBL" id="CAD8376697.1"/>
    </source>
</evidence>
<feature type="compositionally biased region" description="Low complexity" evidence="1">
    <location>
        <begin position="139"/>
        <end position="151"/>
    </location>
</feature>
<feature type="region of interest" description="Disordered" evidence="1">
    <location>
        <begin position="66"/>
        <end position="100"/>
    </location>
</feature>
<proteinExistence type="predicted"/>
<gene>
    <name evidence="2" type="ORF">PBAH0796_LOCUS22942</name>
</gene>
<protein>
    <submittedName>
        <fullName evidence="2">Uncharacterized protein</fullName>
    </submittedName>
</protein>
<name>A0A7S0AXV7_9DINO</name>
<accession>A0A7S0AXV7</accession>
<feature type="region of interest" description="Disordered" evidence="1">
    <location>
        <begin position="131"/>
        <end position="170"/>
    </location>
</feature>